<dbReference type="EMBL" id="CP046566">
    <property type="protein sequence ID" value="QGW28099.1"/>
    <property type="molecule type" value="Genomic_DNA"/>
</dbReference>
<name>A0A6I6GSJ2_9BACT</name>
<dbReference type="AlphaFoldDB" id="A0A6I6GSJ2"/>
<dbReference type="KEGG" id="fls:GLV81_08295"/>
<evidence type="ECO:0000313" key="2">
    <source>
        <dbReference type="Proteomes" id="UP000426027"/>
    </source>
</evidence>
<accession>A0A6I6GSJ2</accession>
<reference evidence="1 2" key="1">
    <citation type="submission" date="2019-11" db="EMBL/GenBank/DDBJ databases">
        <authorList>
            <person name="Im W.T."/>
        </authorList>
    </citation>
    <scope>NUCLEOTIDE SEQUENCE [LARGE SCALE GENOMIC DNA]</scope>
    <source>
        <strain evidence="1 2">SB-02</strain>
    </source>
</reference>
<dbReference type="RefSeq" id="WP_157478458.1">
    <property type="nucleotide sequence ID" value="NZ_CP046566.1"/>
</dbReference>
<dbReference type="Proteomes" id="UP000426027">
    <property type="component" value="Chromosome"/>
</dbReference>
<protein>
    <recommendedName>
        <fullName evidence="3">ABC transporter ATPase</fullName>
    </recommendedName>
</protein>
<evidence type="ECO:0008006" key="3">
    <source>
        <dbReference type="Google" id="ProtNLM"/>
    </source>
</evidence>
<proteinExistence type="predicted"/>
<keyword evidence="2" id="KW-1185">Reference proteome</keyword>
<evidence type="ECO:0000313" key="1">
    <source>
        <dbReference type="EMBL" id="QGW28099.1"/>
    </source>
</evidence>
<gene>
    <name evidence="1" type="ORF">GLV81_08295</name>
</gene>
<sequence>MEQTIFDTWRELVPADFADNSRVWIYQCNRMLMMSEALQVEPMLEDFVANWKSHGAPVKGYANLFFGQFLVIMADESATTVGGCSTDSSVRMVKEIEQRFRVNMFDRLSLAFLVKGKVEMLPVHQLQYGIEKGFISPDTIYFNNLVQTKADWLNKWMVPAAQSWLASRYKPLTTV</sequence>
<organism evidence="1 2">
    <name type="scientific">Phnomibacter ginsenosidimutans</name>
    <dbReference type="NCBI Taxonomy" id="2676868"/>
    <lineage>
        <taxon>Bacteria</taxon>
        <taxon>Pseudomonadati</taxon>
        <taxon>Bacteroidota</taxon>
        <taxon>Chitinophagia</taxon>
        <taxon>Chitinophagales</taxon>
        <taxon>Chitinophagaceae</taxon>
        <taxon>Phnomibacter</taxon>
    </lineage>
</organism>